<gene>
    <name evidence="2" type="ORF">GCM10007894_09920</name>
</gene>
<organism evidence="2 3">
    <name type="scientific">Paraferrimonas haliotis</name>
    <dbReference type="NCBI Taxonomy" id="2013866"/>
    <lineage>
        <taxon>Bacteria</taxon>
        <taxon>Pseudomonadati</taxon>
        <taxon>Pseudomonadota</taxon>
        <taxon>Gammaproteobacteria</taxon>
        <taxon>Alteromonadales</taxon>
        <taxon>Ferrimonadaceae</taxon>
        <taxon>Paraferrimonas</taxon>
    </lineage>
</organism>
<dbReference type="AlphaFoldDB" id="A0AA37WXU1"/>
<dbReference type="NCBIfam" id="NF047436">
    <property type="entry name" value="LA_2272_repeat"/>
    <property type="match status" value="1"/>
</dbReference>
<dbReference type="RefSeq" id="WP_095497412.1">
    <property type="nucleotide sequence ID" value="NZ_BSPO01000002.1"/>
</dbReference>
<dbReference type="EMBL" id="BSPO01000002">
    <property type="protein sequence ID" value="GLS83015.1"/>
    <property type="molecule type" value="Genomic_DNA"/>
</dbReference>
<feature type="chain" id="PRO_5041350203" description="PhaC PHA synthase" evidence="1">
    <location>
        <begin position="22"/>
        <end position="186"/>
    </location>
</feature>
<keyword evidence="3" id="KW-1185">Reference proteome</keyword>
<accession>A0AA37WXU1</accession>
<comment type="caution">
    <text evidence="2">The sequence shown here is derived from an EMBL/GenBank/DDBJ whole genome shotgun (WGS) entry which is preliminary data.</text>
</comment>
<feature type="signal peptide" evidence="1">
    <location>
        <begin position="1"/>
        <end position="21"/>
    </location>
</feature>
<protein>
    <recommendedName>
        <fullName evidence="4">PhaC PHA synthase</fullName>
    </recommendedName>
</protein>
<keyword evidence="1" id="KW-0732">Signal</keyword>
<sequence>MKKALPMLALAAAIASPVALADSTPVMFSSVNGFNAPDADRVGGVRLAALHGKVNEVNGLDIAVIGMSETNRTKGVNIGFFGANKVNQEFVGASFGLFNWHTGLTKGANIGAVNIANDVHGANVSWVNYSKGHTMVDVGAVSISETSDVQVGIFNKTKKIDKFQIGIINCADNGFFPCFPIINFAK</sequence>
<reference evidence="2 3" key="1">
    <citation type="journal article" date="2014" name="Int. J. Syst. Evol. Microbiol.">
        <title>Complete genome sequence of Corynebacterium casei LMG S-19264T (=DSM 44701T), isolated from a smear-ripened cheese.</title>
        <authorList>
            <consortium name="US DOE Joint Genome Institute (JGI-PGF)"/>
            <person name="Walter F."/>
            <person name="Albersmeier A."/>
            <person name="Kalinowski J."/>
            <person name="Ruckert C."/>
        </authorList>
    </citation>
    <scope>NUCLEOTIDE SEQUENCE [LARGE SCALE GENOMIC DNA]</scope>
    <source>
        <strain evidence="2 3">NBRC 112785</strain>
    </source>
</reference>
<evidence type="ECO:0000313" key="3">
    <source>
        <dbReference type="Proteomes" id="UP001157439"/>
    </source>
</evidence>
<dbReference type="InterPro" id="IPR058093">
    <property type="entry name" value="LA_2272-like"/>
</dbReference>
<name>A0AA37WXU1_9GAMM</name>
<evidence type="ECO:0008006" key="4">
    <source>
        <dbReference type="Google" id="ProtNLM"/>
    </source>
</evidence>
<proteinExistence type="predicted"/>
<evidence type="ECO:0000313" key="2">
    <source>
        <dbReference type="EMBL" id="GLS83015.1"/>
    </source>
</evidence>
<evidence type="ECO:0000256" key="1">
    <source>
        <dbReference type="SAM" id="SignalP"/>
    </source>
</evidence>
<dbReference type="NCBIfam" id="NF047437">
    <property type="entry name" value="VC2662_fam"/>
    <property type="match status" value="1"/>
</dbReference>
<dbReference type="Proteomes" id="UP001157439">
    <property type="component" value="Unassembled WGS sequence"/>
</dbReference>